<feature type="region of interest" description="Disordered" evidence="1">
    <location>
        <begin position="18"/>
        <end position="63"/>
    </location>
</feature>
<name>A0A7D5KWC4_9EURY</name>
<keyword evidence="2" id="KW-0614">Plasmid</keyword>
<evidence type="ECO:0000256" key="1">
    <source>
        <dbReference type="SAM" id="MobiDB-lite"/>
    </source>
</evidence>
<dbReference type="EMBL" id="CP058532">
    <property type="protein sequence ID" value="QLG30180.1"/>
    <property type="molecule type" value="Genomic_DNA"/>
</dbReference>
<dbReference type="AlphaFoldDB" id="A0A7D5KWC4"/>
<keyword evidence="3" id="KW-1185">Reference proteome</keyword>
<dbReference type="GeneID" id="56031481"/>
<sequence>MAYALAIGAVENADNATSELPTVDANSLPAGASAPTSTHVPSGRDVHPSVAKHGNIVHIENGN</sequence>
<evidence type="ECO:0000313" key="3">
    <source>
        <dbReference type="Proteomes" id="UP000509750"/>
    </source>
</evidence>
<protein>
    <submittedName>
        <fullName evidence="2">Uncharacterized protein</fullName>
    </submittedName>
</protein>
<proteinExistence type="predicted"/>
<organism evidence="2 3">
    <name type="scientific">Halorarum halophilum</name>
    <dbReference type="NCBI Taxonomy" id="2743090"/>
    <lineage>
        <taxon>Archaea</taxon>
        <taxon>Methanobacteriati</taxon>
        <taxon>Methanobacteriota</taxon>
        <taxon>Stenosarchaea group</taxon>
        <taxon>Halobacteria</taxon>
        <taxon>Halobacteriales</taxon>
        <taxon>Haloferacaceae</taxon>
        <taxon>Halorarum</taxon>
    </lineage>
</organism>
<gene>
    <name evidence="2" type="ORF">HUG10_21570</name>
</gene>
<dbReference type="KEGG" id="halg:HUG10_21570"/>
<accession>A0A7D5KWC4</accession>
<dbReference type="Proteomes" id="UP000509750">
    <property type="component" value="Plasmid unnamed3"/>
</dbReference>
<evidence type="ECO:0000313" key="2">
    <source>
        <dbReference type="EMBL" id="QLG30180.1"/>
    </source>
</evidence>
<dbReference type="RefSeq" id="WP_179171754.1">
    <property type="nucleotide sequence ID" value="NZ_CP058532.1"/>
</dbReference>
<reference evidence="2 3" key="1">
    <citation type="submission" date="2020-07" db="EMBL/GenBank/DDBJ databases">
        <title>Gai3-2, isolated from salt lake.</title>
        <authorList>
            <person name="Cui H."/>
            <person name="Shi X."/>
        </authorList>
    </citation>
    <scope>NUCLEOTIDE SEQUENCE [LARGE SCALE GENOMIC DNA]</scope>
    <source>
        <strain evidence="2 3">Gai3-2</strain>
        <plasmid evidence="2 3">unnamed3</plasmid>
    </source>
</reference>
<geneLocation type="plasmid" evidence="2 3">
    <name>unnamed3</name>
</geneLocation>